<dbReference type="PANTHER" id="PTHR35792:SF1">
    <property type="entry name" value="SLL0268 PROTEIN"/>
    <property type="match status" value="1"/>
</dbReference>
<organism evidence="3 4">
    <name type="scientific">Exiguobacterium antarcticum</name>
    <dbReference type="NCBI Taxonomy" id="132920"/>
    <lineage>
        <taxon>Bacteria</taxon>
        <taxon>Bacillati</taxon>
        <taxon>Bacillota</taxon>
        <taxon>Bacilli</taxon>
        <taxon>Bacillales</taxon>
        <taxon>Bacillales Family XII. Incertae Sedis</taxon>
        <taxon>Exiguobacterium</taxon>
    </lineage>
</organism>
<keyword evidence="2" id="KW-1133">Transmembrane helix</keyword>
<protein>
    <submittedName>
        <fullName evidence="3">YtxH domain-containing protein</fullName>
    </submittedName>
</protein>
<reference evidence="3 4" key="1">
    <citation type="submission" date="2023-04" db="EMBL/GenBank/DDBJ databases">
        <title>Antarctic isolates genomes.</title>
        <authorList>
            <person name="Dimov S.G."/>
        </authorList>
    </citation>
    <scope>NUCLEOTIDE SEQUENCE [LARGE SCALE GENOMIC DNA]</scope>
    <source>
        <strain evidence="3 4">AL19</strain>
    </source>
</reference>
<keyword evidence="2" id="KW-0472">Membrane</keyword>
<evidence type="ECO:0000313" key="4">
    <source>
        <dbReference type="Proteomes" id="UP001243286"/>
    </source>
</evidence>
<keyword evidence="4" id="KW-1185">Reference proteome</keyword>
<dbReference type="PANTHER" id="PTHR35792">
    <property type="entry name" value="GENERAL STRESS PROTEIN"/>
    <property type="match status" value="1"/>
</dbReference>
<proteinExistence type="predicted"/>
<evidence type="ECO:0000256" key="2">
    <source>
        <dbReference type="SAM" id="Phobius"/>
    </source>
</evidence>
<dbReference type="InterPro" id="IPR052928">
    <property type="entry name" value="Desiccation-related_membrane"/>
</dbReference>
<sequence length="189" mass="20526">MMTKQHPYQAQDSSKGGGFLAGIIVGGLLGAAAALLSSPKSGREMRGMLDERTAPARQRLNEQTQVVREKAEPLVGEWIQLAKDKAAPVIEKAKKNPTVQEAAQYAGFEKDQSSIDAALAEAEQLVRDIEREIGDEVDGASVAEQLDTETVAGLSELREDLASEENEEDTEDEDNDPQAKLSHEKQPKK</sequence>
<name>A0ABT6QXI6_9BACL</name>
<feature type="region of interest" description="Disordered" evidence="1">
    <location>
        <begin position="135"/>
        <end position="189"/>
    </location>
</feature>
<feature type="transmembrane region" description="Helical" evidence="2">
    <location>
        <begin position="16"/>
        <end position="36"/>
    </location>
</feature>
<dbReference type="Proteomes" id="UP001243286">
    <property type="component" value="Unassembled WGS sequence"/>
</dbReference>
<dbReference type="RefSeq" id="WP_014971029.1">
    <property type="nucleotide sequence ID" value="NZ_JASBQV010000001.1"/>
</dbReference>
<gene>
    <name evidence="3" type="ORF">QK289_00185</name>
</gene>
<dbReference type="InterPro" id="IPR024623">
    <property type="entry name" value="YtxH"/>
</dbReference>
<dbReference type="Pfam" id="PF12732">
    <property type="entry name" value="YtxH"/>
    <property type="match status" value="1"/>
</dbReference>
<comment type="caution">
    <text evidence="3">The sequence shown here is derived from an EMBL/GenBank/DDBJ whole genome shotgun (WGS) entry which is preliminary data.</text>
</comment>
<keyword evidence="2" id="KW-0812">Transmembrane</keyword>
<accession>A0ABT6QXI6</accession>
<feature type="compositionally biased region" description="Acidic residues" evidence="1">
    <location>
        <begin position="162"/>
        <end position="176"/>
    </location>
</feature>
<evidence type="ECO:0000313" key="3">
    <source>
        <dbReference type="EMBL" id="MDI3233405.1"/>
    </source>
</evidence>
<dbReference type="EMBL" id="JASBQV010000001">
    <property type="protein sequence ID" value="MDI3233405.1"/>
    <property type="molecule type" value="Genomic_DNA"/>
</dbReference>
<evidence type="ECO:0000256" key="1">
    <source>
        <dbReference type="SAM" id="MobiDB-lite"/>
    </source>
</evidence>